<proteinExistence type="predicted"/>
<dbReference type="Proteomes" id="UP001631969">
    <property type="component" value="Unassembled WGS sequence"/>
</dbReference>
<dbReference type="EC" id="2.7.1.-" evidence="1"/>
<keyword evidence="1" id="KW-0418">Kinase</keyword>
<dbReference type="EMBL" id="JBJURJ010000009">
    <property type="protein sequence ID" value="MFM9329707.1"/>
    <property type="molecule type" value="Genomic_DNA"/>
</dbReference>
<comment type="caution">
    <text evidence="1">The sequence shown here is derived from an EMBL/GenBank/DDBJ whole genome shotgun (WGS) entry which is preliminary data.</text>
</comment>
<accession>A0ACC7NZ70</accession>
<evidence type="ECO:0000313" key="1">
    <source>
        <dbReference type="EMBL" id="MFM9329707.1"/>
    </source>
</evidence>
<organism evidence="1 2">
    <name type="scientific">Paenibacillus mesotrionivorans</name>
    <dbReference type="NCBI Taxonomy" id="3160968"/>
    <lineage>
        <taxon>Bacteria</taxon>
        <taxon>Bacillati</taxon>
        <taxon>Bacillota</taxon>
        <taxon>Bacilli</taxon>
        <taxon>Bacillales</taxon>
        <taxon>Paenibacillaceae</taxon>
        <taxon>Paenibacillus</taxon>
    </lineage>
</organism>
<sequence>MNPLVRWLKSMRHAYEGIQYALSTQPNMKFHFFASFAVLVSALFFRLPRTDVLLLLLAITLVIVTELINTGIEKTVDLAMPDLHPLAKIAKDVAAAAVLVTAVFAAAVGVAVFYSPVERWVRHREHPDVPLSIGSVWLYLALVALAVIVVRTRFRASGQLKPSLWMALAVSLGTLITLKSGDTLVGLLALVMCGMFLVMLYEKQGRSLAGILAGGLLGAVLTVLAFFLGG</sequence>
<keyword evidence="1" id="KW-0808">Transferase</keyword>
<reference evidence="1" key="1">
    <citation type="submission" date="2024-12" db="EMBL/GenBank/DDBJ databases">
        <authorList>
            <person name="Wu N."/>
        </authorList>
    </citation>
    <scope>NUCLEOTIDE SEQUENCE</scope>
    <source>
        <strain evidence="1">P15</strain>
    </source>
</reference>
<name>A0ACC7NZ70_9BACL</name>
<evidence type="ECO:0000313" key="2">
    <source>
        <dbReference type="Proteomes" id="UP001631969"/>
    </source>
</evidence>
<protein>
    <submittedName>
        <fullName evidence="1">Diacylglycerol kinase family protein</fullName>
        <ecNumber evidence="1">2.7.1.-</ecNumber>
    </submittedName>
</protein>
<keyword evidence="2" id="KW-1185">Reference proteome</keyword>
<gene>
    <name evidence="1" type="ORF">ACI1P1_15535</name>
</gene>